<dbReference type="EMBL" id="GL883090">
    <property type="protein sequence ID" value="EGG13158.1"/>
    <property type="molecule type" value="Genomic_DNA"/>
</dbReference>
<dbReference type="VEuPathDB" id="FungiDB:MELLADRAFT_70414"/>
<dbReference type="Proteomes" id="UP000001072">
    <property type="component" value="Unassembled WGS sequence"/>
</dbReference>
<sequence length="188" mass="20482">MNRVQHQLCSFGSNLFHQTNSDIKASKRINEPQLVPISPGVKFSKIASATDCQTIVEVEAEGSESGIQIWGYDHTQDRVAIRPGTTTTQLINIKQWIGGEEVLGYLDTEGCIHRHNDSPHSTKISAEDCRQYQAVAISGTGLVLAAPTSEVRLAPLLPTDQSSQADTYSCKLELWPSFDSLLAGPSKS</sequence>
<dbReference type="GeneID" id="18931525"/>
<accession>F4R3J2</accession>
<dbReference type="HOGENOM" id="CLU_1444240_0_0_1"/>
<dbReference type="AlphaFoldDB" id="F4R3J2"/>
<dbReference type="InParanoid" id="F4R3J2"/>
<evidence type="ECO:0000313" key="2">
    <source>
        <dbReference type="Proteomes" id="UP000001072"/>
    </source>
</evidence>
<dbReference type="RefSeq" id="XP_007404096.1">
    <property type="nucleotide sequence ID" value="XM_007404034.1"/>
</dbReference>
<keyword evidence="2" id="KW-1185">Reference proteome</keyword>
<reference evidence="2" key="1">
    <citation type="journal article" date="2011" name="Proc. Natl. Acad. Sci. U.S.A.">
        <title>Obligate biotrophy features unraveled by the genomic analysis of rust fungi.</title>
        <authorList>
            <person name="Duplessis S."/>
            <person name="Cuomo C.A."/>
            <person name="Lin Y.-C."/>
            <person name="Aerts A."/>
            <person name="Tisserant E."/>
            <person name="Veneault-Fourrey C."/>
            <person name="Joly D.L."/>
            <person name="Hacquard S."/>
            <person name="Amselem J."/>
            <person name="Cantarel B.L."/>
            <person name="Chiu R."/>
            <person name="Coutinho P.M."/>
            <person name="Feau N."/>
            <person name="Field M."/>
            <person name="Frey P."/>
            <person name="Gelhaye E."/>
            <person name="Goldberg J."/>
            <person name="Grabherr M.G."/>
            <person name="Kodira C.D."/>
            <person name="Kohler A."/>
            <person name="Kuees U."/>
            <person name="Lindquist E.A."/>
            <person name="Lucas S.M."/>
            <person name="Mago R."/>
            <person name="Mauceli E."/>
            <person name="Morin E."/>
            <person name="Murat C."/>
            <person name="Pangilinan J.L."/>
            <person name="Park R."/>
            <person name="Pearson M."/>
            <person name="Quesneville H."/>
            <person name="Rouhier N."/>
            <person name="Sakthikumar S."/>
            <person name="Salamov A.A."/>
            <person name="Schmutz J."/>
            <person name="Selles B."/>
            <person name="Shapiro H."/>
            <person name="Tanguay P."/>
            <person name="Tuskan G.A."/>
            <person name="Henrissat B."/>
            <person name="Van de Peer Y."/>
            <person name="Rouze P."/>
            <person name="Ellis J.G."/>
            <person name="Dodds P.N."/>
            <person name="Schein J.E."/>
            <person name="Zhong S."/>
            <person name="Hamelin R.C."/>
            <person name="Grigoriev I.V."/>
            <person name="Szabo L.J."/>
            <person name="Martin F."/>
        </authorList>
    </citation>
    <scope>NUCLEOTIDE SEQUENCE [LARGE SCALE GENOMIC DNA]</scope>
    <source>
        <strain evidence="2">98AG31 / pathotype 3-4-7</strain>
    </source>
</reference>
<name>F4R3J2_MELLP</name>
<gene>
    <name evidence="1" type="ORF">MELLADRAFT_70414</name>
</gene>
<dbReference type="KEGG" id="mlr:MELLADRAFT_70414"/>
<dbReference type="STRING" id="747676.F4R3J2"/>
<proteinExistence type="predicted"/>
<protein>
    <submittedName>
        <fullName evidence="1">Uncharacterized protein</fullName>
    </submittedName>
</protein>
<feature type="non-terminal residue" evidence="1">
    <location>
        <position position="188"/>
    </location>
</feature>
<evidence type="ECO:0000313" key="1">
    <source>
        <dbReference type="EMBL" id="EGG13158.1"/>
    </source>
</evidence>
<organism evidence="2">
    <name type="scientific">Melampsora larici-populina (strain 98AG31 / pathotype 3-4-7)</name>
    <name type="common">Poplar leaf rust fungus</name>
    <dbReference type="NCBI Taxonomy" id="747676"/>
    <lineage>
        <taxon>Eukaryota</taxon>
        <taxon>Fungi</taxon>
        <taxon>Dikarya</taxon>
        <taxon>Basidiomycota</taxon>
        <taxon>Pucciniomycotina</taxon>
        <taxon>Pucciniomycetes</taxon>
        <taxon>Pucciniales</taxon>
        <taxon>Melampsoraceae</taxon>
        <taxon>Melampsora</taxon>
    </lineage>
</organism>